<keyword evidence="2" id="KW-0285">Flavoprotein</keyword>
<reference evidence="6 7" key="1">
    <citation type="submission" date="2018-01" db="EMBL/GenBank/DDBJ databases">
        <authorList>
            <person name="Clerissi C."/>
        </authorList>
    </citation>
    <scope>NUCLEOTIDE SEQUENCE [LARGE SCALE GENOMIC DNA]</scope>
    <source>
        <strain evidence="6">Cupriavidus sp. LMG 19464</strain>
    </source>
</reference>
<dbReference type="GO" id="GO:0016491">
    <property type="term" value="F:oxidoreductase activity"/>
    <property type="evidence" value="ECO:0007669"/>
    <property type="project" value="UniProtKB-KW"/>
</dbReference>
<evidence type="ECO:0000256" key="1">
    <source>
        <dbReference type="ARBA" id="ARBA00001974"/>
    </source>
</evidence>
<dbReference type="Pfam" id="PF00890">
    <property type="entry name" value="FAD_binding_2"/>
    <property type="match status" value="1"/>
</dbReference>
<protein>
    <submittedName>
        <fullName evidence="6">FAD-binding dehydrogenase</fullName>
    </submittedName>
</protein>
<dbReference type="OrthoDB" id="9813348at2"/>
<feature type="domain" description="FAD-dependent oxidoreductase 2 FAD-binding" evidence="5">
    <location>
        <begin position="10"/>
        <end position="548"/>
    </location>
</feature>
<accession>A0A976A4K8</accession>
<name>A0A976A4K8_9BURK</name>
<comment type="caution">
    <text evidence="6">The sequence shown here is derived from an EMBL/GenBank/DDBJ whole genome shotgun (WGS) entry which is preliminary data.</text>
</comment>
<dbReference type="SUPFAM" id="SSF56425">
    <property type="entry name" value="Succinate dehydrogenase/fumarate reductase flavoprotein, catalytic domain"/>
    <property type="match status" value="1"/>
</dbReference>
<keyword evidence="3" id="KW-0274">FAD</keyword>
<dbReference type="InterPro" id="IPR036188">
    <property type="entry name" value="FAD/NAD-bd_sf"/>
</dbReference>
<proteinExistence type="predicted"/>
<evidence type="ECO:0000313" key="7">
    <source>
        <dbReference type="Proteomes" id="UP000256780"/>
    </source>
</evidence>
<dbReference type="PANTHER" id="PTHR43400">
    <property type="entry name" value="FUMARATE REDUCTASE"/>
    <property type="match status" value="1"/>
</dbReference>
<evidence type="ECO:0000256" key="2">
    <source>
        <dbReference type="ARBA" id="ARBA00022630"/>
    </source>
</evidence>
<dbReference type="SUPFAM" id="SSF51905">
    <property type="entry name" value="FAD/NAD(P)-binding domain"/>
    <property type="match status" value="1"/>
</dbReference>
<evidence type="ECO:0000313" key="6">
    <source>
        <dbReference type="EMBL" id="SOY61060.1"/>
    </source>
</evidence>
<evidence type="ECO:0000256" key="4">
    <source>
        <dbReference type="ARBA" id="ARBA00023002"/>
    </source>
</evidence>
<dbReference type="AlphaFoldDB" id="A0A976A4K8"/>
<dbReference type="GO" id="GO:0008202">
    <property type="term" value="P:steroid metabolic process"/>
    <property type="evidence" value="ECO:0007669"/>
    <property type="project" value="UniProtKB-ARBA"/>
</dbReference>
<organism evidence="6 7">
    <name type="scientific">Cupriavidus taiwanensis</name>
    <dbReference type="NCBI Taxonomy" id="164546"/>
    <lineage>
        <taxon>Bacteria</taxon>
        <taxon>Pseudomonadati</taxon>
        <taxon>Pseudomonadota</taxon>
        <taxon>Betaproteobacteria</taxon>
        <taxon>Burkholderiales</taxon>
        <taxon>Burkholderiaceae</taxon>
        <taxon>Cupriavidus</taxon>
    </lineage>
</organism>
<sequence>MSTLHEENCDVLVIGSGVAGMSAAITAASRGLKVIVAEKADYYGGTTARSGGWLWVPNTHLAQAYGHHELPDQALTYIRNQAGAGFDEARVRAFLANGPKAIEFFMAKTAVQFDMPLTFPDYHAEAPGAAQGGRSMVTRPYDARELGPLLKTLGPVLPELTVFGVTIGSGKEIVHFMRVTRSLASAWYVTKRLARHFLEVLRYGRGMTLTNGNALAARLAKSAADLSVPVWLSSPAVALLQDGGRVTGAVLQRDGQRVRIGARHGVVLASGGFPHDLSRRKDTYPHVRAGHGHFSPTPQTNVGDGVRMAEAVGGVFDKSLSNAAAWTPMSLVPRKDGTTGIMPHFIDRAKPGVIAVSLDGRRFANEANSYHDLVQAMIAASKGKAETACWLIADHAAIRRYGLGFVKPFPMPLGPHLRNGYLKRGSTIEGLAQQIGVDPATLASTVRQYNDSAQYGRDPEFGRGSKAYNRYQGDALHAPNPCVAPLSTGPFYALKLVPGDLGSFMGIRTNEHAQVVASDGEPIPGLYAAGNDAASVMGGEYSGAGITLGPGLTFGYVAANHIADHAHAAPAKQPIAAAAREPLAMH</sequence>
<dbReference type="PRINTS" id="PR00411">
    <property type="entry name" value="PNDRDTASEI"/>
</dbReference>
<dbReference type="RefSeq" id="WP_116358024.1">
    <property type="nucleotide sequence ID" value="NZ_LT976854.1"/>
</dbReference>
<gene>
    <name evidence="6" type="ORF">CBM2587_B20027</name>
</gene>
<evidence type="ECO:0000259" key="5">
    <source>
        <dbReference type="Pfam" id="PF00890"/>
    </source>
</evidence>
<dbReference type="NCBIfam" id="NF004789">
    <property type="entry name" value="PRK06134.1"/>
    <property type="match status" value="1"/>
</dbReference>
<dbReference type="EMBL" id="OFSQ01000031">
    <property type="protein sequence ID" value="SOY61060.1"/>
    <property type="molecule type" value="Genomic_DNA"/>
</dbReference>
<dbReference type="InterPro" id="IPR027477">
    <property type="entry name" value="Succ_DH/fumarate_Rdtase_cat_sf"/>
</dbReference>
<dbReference type="InterPro" id="IPR003953">
    <property type="entry name" value="FAD-dep_OxRdtase_2_FAD-bd"/>
</dbReference>
<comment type="cofactor">
    <cofactor evidence="1">
        <name>FAD</name>
        <dbReference type="ChEBI" id="CHEBI:57692"/>
    </cofactor>
</comment>
<dbReference type="InterPro" id="IPR050315">
    <property type="entry name" value="FAD-oxidoreductase_2"/>
</dbReference>
<dbReference type="Gene3D" id="3.50.50.60">
    <property type="entry name" value="FAD/NAD(P)-binding domain"/>
    <property type="match status" value="2"/>
</dbReference>
<keyword evidence="4" id="KW-0560">Oxidoreductase</keyword>
<dbReference type="Proteomes" id="UP000256780">
    <property type="component" value="Chromosome CBM2587_b"/>
</dbReference>
<dbReference type="PANTHER" id="PTHR43400:SF10">
    <property type="entry name" value="3-OXOSTEROID 1-DEHYDROGENASE"/>
    <property type="match status" value="1"/>
</dbReference>
<evidence type="ECO:0000256" key="3">
    <source>
        <dbReference type="ARBA" id="ARBA00022827"/>
    </source>
</evidence>